<accession>A0A074V9J6</accession>
<sequence length="37" mass="4223">MLNRGCHSELSQLKNLLEGGGLNPKRNKQKVIKIKNY</sequence>
<comment type="caution">
    <text evidence="1">The sequence shown here is derived from an EMBL/GenBank/DDBJ whole genome shotgun (WGS) entry which is preliminary data.</text>
</comment>
<name>A0A074V9J6_9NEIS</name>
<reference evidence="1 2" key="1">
    <citation type="journal article" date="2014" name="PLoS Genet.">
        <title>Hidden diversity in honey bee gut symbionts detected by single-cell genomics.</title>
        <authorList>
            <person name="Engel P."/>
            <person name="Stepanauskas R."/>
            <person name="Moran N."/>
        </authorList>
    </citation>
    <scope>NUCLEOTIDE SEQUENCE [LARGE SCALE GENOMIC DNA]</scope>
    <source>
        <strain evidence="1 2">SCGC AB-598-J21</strain>
    </source>
</reference>
<organism evidence="1 2">
    <name type="scientific">Snodgrassella alvi SCGC AB-598-J21</name>
    <dbReference type="NCBI Taxonomy" id="1385367"/>
    <lineage>
        <taxon>Bacteria</taxon>
        <taxon>Pseudomonadati</taxon>
        <taxon>Pseudomonadota</taxon>
        <taxon>Betaproteobacteria</taxon>
        <taxon>Neisseriales</taxon>
        <taxon>Neisseriaceae</taxon>
        <taxon>Snodgrassella</taxon>
    </lineage>
</organism>
<dbReference type="Proteomes" id="UP000027644">
    <property type="component" value="Unassembled WGS sequence"/>
</dbReference>
<dbReference type="EMBL" id="AVQL01000122">
    <property type="protein sequence ID" value="KEQ02083.1"/>
    <property type="molecule type" value="Genomic_DNA"/>
</dbReference>
<evidence type="ECO:0000313" key="1">
    <source>
        <dbReference type="EMBL" id="KEQ02083.1"/>
    </source>
</evidence>
<proteinExistence type="predicted"/>
<gene>
    <name evidence="1" type="ORF">SASC598J21_001350</name>
</gene>
<evidence type="ECO:0000313" key="2">
    <source>
        <dbReference type="Proteomes" id="UP000027644"/>
    </source>
</evidence>
<protein>
    <submittedName>
        <fullName evidence="1">Uncharacterized protein</fullName>
    </submittedName>
</protein>
<feature type="non-terminal residue" evidence="1">
    <location>
        <position position="37"/>
    </location>
</feature>
<dbReference type="AlphaFoldDB" id="A0A074V9J6"/>